<evidence type="ECO:0000256" key="1">
    <source>
        <dbReference type="ARBA" id="ARBA00004571"/>
    </source>
</evidence>
<reference evidence="18 19" key="1">
    <citation type="submission" date="2020-06" db="EMBL/GenBank/DDBJ databases">
        <title>High-quality draft genome of sulfate reducer Desulfobacter latus type strain AcrS2 isolated from marine sediment.</title>
        <authorList>
            <person name="Hoppe M."/>
            <person name="Larsen C.K."/>
            <person name="Marshall I.P.G."/>
            <person name="Schramm A."/>
            <person name="Marietou A.G."/>
        </authorList>
    </citation>
    <scope>NUCLEOTIDE SEQUENCE [LARGE SCALE GENOMIC DNA]</scope>
    <source>
        <strain evidence="18 19">AcRS2</strain>
    </source>
</reference>
<keyword evidence="13" id="KW-0998">Cell outer membrane</keyword>
<dbReference type="Proteomes" id="UP000553343">
    <property type="component" value="Unassembled WGS sequence"/>
</dbReference>
<evidence type="ECO:0000256" key="10">
    <source>
        <dbReference type="ARBA" id="ARBA00023114"/>
    </source>
</evidence>
<evidence type="ECO:0000313" key="18">
    <source>
        <dbReference type="EMBL" id="NWH06373.1"/>
    </source>
</evidence>
<dbReference type="InterPro" id="IPR054765">
    <property type="entry name" value="SLBB_dom"/>
</dbReference>
<evidence type="ECO:0000256" key="7">
    <source>
        <dbReference type="ARBA" id="ARBA00022729"/>
    </source>
</evidence>
<dbReference type="Gene3D" id="3.30.1950.10">
    <property type="entry name" value="wza like domain"/>
    <property type="match status" value="1"/>
</dbReference>
<dbReference type="GO" id="GO:0015159">
    <property type="term" value="F:polysaccharide transmembrane transporter activity"/>
    <property type="evidence" value="ECO:0007669"/>
    <property type="project" value="InterPro"/>
</dbReference>
<feature type="domain" description="Polysaccharide export protein N-terminal" evidence="16">
    <location>
        <begin position="40"/>
        <end position="113"/>
    </location>
</feature>
<evidence type="ECO:0000256" key="13">
    <source>
        <dbReference type="ARBA" id="ARBA00023237"/>
    </source>
</evidence>
<keyword evidence="9" id="KW-0406">Ion transport</keyword>
<dbReference type="PANTHER" id="PTHR33619:SF3">
    <property type="entry name" value="POLYSACCHARIDE EXPORT PROTEIN GFCE-RELATED"/>
    <property type="match status" value="1"/>
</dbReference>
<evidence type="ECO:0000256" key="12">
    <source>
        <dbReference type="ARBA" id="ARBA00023139"/>
    </source>
</evidence>
<feature type="chain" id="PRO_5032472873" evidence="15">
    <location>
        <begin position="27"/>
        <end position="201"/>
    </location>
</feature>
<comment type="caution">
    <text evidence="18">The sequence shown here is derived from an EMBL/GenBank/DDBJ whole genome shotgun (WGS) entry which is preliminary data.</text>
</comment>
<evidence type="ECO:0000256" key="15">
    <source>
        <dbReference type="SAM" id="SignalP"/>
    </source>
</evidence>
<organism evidence="18 19">
    <name type="scientific">Desulfobacter latus</name>
    <dbReference type="NCBI Taxonomy" id="2292"/>
    <lineage>
        <taxon>Bacteria</taxon>
        <taxon>Pseudomonadati</taxon>
        <taxon>Thermodesulfobacteriota</taxon>
        <taxon>Desulfobacteria</taxon>
        <taxon>Desulfobacterales</taxon>
        <taxon>Desulfobacteraceae</taxon>
        <taxon>Desulfobacter</taxon>
    </lineage>
</organism>
<evidence type="ECO:0000256" key="3">
    <source>
        <dbReference type="ARBA" id="ARBA00022448"/>
    </source>
</evidence>
<keyword evidence="5" id="KW-0762">Sugar transport</keyword>
<evidence type="ECO:0000259" key="16">
    <source>
        <dbReference type="Pfam" id="PF02563"/>
    </source>
</evidence>
<evidence type="ECO:0000313" key="19">
    <source>
        <dbReference type="Proteomes" id="UP000553343"/>
    </source>
</evidence>
<keyword evidence="19" id="KW-1185">Reference proteome</keyword>
<evidence type="ECO:0000256" key="5">
    <source>
        <dbReference type="ARBA" id="ARBA00022597"/>
    </source>
</evidence>
<evidence type="ECO:0000256" key="14">
    <source>
        <dbReference type="ARBA" id="ARBA00023288"/>
    </source>
</evidence>
<evidence type="ECO:0000256" key="9">
    <source>
        <dbReference type="ARBA" id="ARBA00023065"/>
    </source>
</evidence>
<evidence type="ECO:0000256" key="2">
    <source>
        <dbReference type="ARBA" id="ARBA00009450"/>
    </source>
</evidence>
<proteinExistence type="inferred from homology"/>
<gene>
    <name evidence="18" type="ORF">HXW94_15515</name>
</gene>
<keyword evidence="7 15" id="KW-0732">Signal</keyword>
<dbReference type="InterPro" id="IPR003715">
    <property type="entry name" value="Poly_export_N"/>
</dbReference>
<dbReference type="EMBL" id="JACADJ010000072">
    <property type="protein sequence ID" value="NWH06373.1"/>
    <property type="molecule type" value="Genomic_DNA"/>
</dbReference>
<dbReference type="Gene3D" id="3.10.560.10">
    <property type="entry name" value="Outer membrane lipoprotein wza domain like"/>
    <property type="match status" value="1"/>
</dbReference>
<protein>
    <submittedName>
        <fullName evidence="18">Polysaccharide export protein</fullName>
    </submittedName>
</protein>
<accession>A0A850T3P0</accession>
<dbReference type="AlphaFoldDB" id="A0A850T3P0"/>
<dbReference type="PANTHER" id="PTHR33619">
    <property type="entry name" value="POLYSACCHARIDE EXPORT PROTEIN GFCE-RELATED"/>
    <property type="match status" value="1"/>
</dbReference>
<evidence type="ECO:0000259" key="17">
    <source>
        <dbReference type="Pfam" id="PF22461"/>
    </source>
</evidence>
<sequence length="201" mass="22236">MKIFGKKMTAGLICLSLLMITLPCTGGEAESRENVNVASTEAAYKIGAGDVLDISVWKNPDLTRQVVVLPDNTIRYPLIGEIKTGGHSLAWLEKTMEMRLEKFISDPELSVSLTQINSMIIYVIGKVNGPGRFQIGQNVDVLQALAMAKGLNAFARDDEIKIFRKQGQETQIFEFDYDAVSQGENLDQNITLERGDVIVVR</sequence>
<keyword evidence="14" id="KW-0449">Lipoprotein</keyword>
<keyword evidence="10" id="KW-0626">Porin</keyword>
<dbReference type="GO" id="GO:0009279">
    <property type="term" value="C:cell outer membrane"/>
    <property type="evidence" value="ECO:0007669"/>
    <property type="project" value="UniProtKB-SubCell"/>
</dbReference>
<evidence type="ECO:0000256" key="11">
    <source>
        <dbReference type="ARBA" id="ARBA00023136"/>
    </source>
</evidence>
<comment type="subcellular location">
    <subcellularLocation>
        <location evidence="1">Cell outer membrane</location>
        <topology evidence="1">Multi-pass membrane protein</topology>
    </subcellularLocation>
</comment>
<feature type="domain" description="SLBB" evidence="17">
    <location>
        <begin position="121"/>
        <end position="200"/>
    </location>
</feature>
<evidence type="ECO:0000256" key="6">
    <source>
        <dbReference type="ARBA" id="ARBA00022692"/>
    </source>
</evidence>
<dbReference type="InterPro" id="IPR049712">
    <property type="entry name" value="Poly_export"/>
</dbReference>
<dbReference type="RefSeq" id="WP_178367825.1">
    <property type="nucleotide sequence ID" value="NZ_JACADJ010000072.1"/>
</dbReference>
<feature type="signal peptide" evidence="15">
    <location>
        <begin position="1"/>
        <end position="26"/>
    </location>
</feature>
<keyword evidence="12" id="KW-0564">Palmitate</keyword>
<keyword evidence="3" id="KW-0813">Transport</keyword>
<comment type="similarity">
    <text evidence="2">Belongs to the BexD/CtrA/VexA family.</text>
</comment>
<keyword evidence="11" id="KW-0472">Membrane</keyword>
<dbReference type="Pfam" id="PF02563">
    <property type="entry name" value="Poly_export"/>
    <property type="match status" value="1"/>
</dbReference>
<evidence type="ECO:0000256" key="4">
    <source>
        <dbReference type="ARBA" id="ARBA00022452"/>
    </source>
</evidence>
<dbReference type="GO" id="GO:0015288">
    <property type="term" value="F:porin activity"/>
    <property type="evidence" value="ECO:0007669"/>
    <property type="project" value="UniProtKB-KW"/>
</dbReference>
<name>A0A850T3P0_9BACT</name>
<keyword evidence="4" id="KW-1134">Transmembrane beta strand</keyword>
<dbReference type="GO" id="GO:0046930">
    <property type="term" value="C:pore complex"/>
    <property type="evidence" value="ECO:0007669"/>
    <property type="project" value="UniProtKB-KW"/>
</dbReference>
<keyword evidence="8" id="KW-0625">Polysaccharide transport</keyword>
<dbReference type="Pfam" id="PF22461">
    <property type="entry name" value="SLBB_2"/>
    <property type="match status" value="1"/>
</dbReference>
<dbReference type="GO" id="GO:0006811">
    <property type="term" value="P:monoatomic ion transport"/>
    <property type="evidence" value="ECO:0007669"/>
    <property type="project" value="UniProtKB-KW"/>
</dbReference>
<keyword evidence="6" id="KW-0812">Transmembrane</keyword>
<evidence type="ECO:0000256" key="8">
    <source>
        <dbReference type="ARBA" id="ARBA00023047"/>
    </source>
</evidence>